<gene>
    <name evidence="8" type="ORF">Syun_029315</name>
</gene>
<feature type="zinc finger region" description="FLZ-type" evidence="5">
    <location>
        <begin position="96"/>
        <end position="140"/>
    </location>
</feature>
<dbReference type="AlphaFoldDB" id="A0AAP0E5E5"/>
<evidence type="ECO:0000256" key="3">
    <source>
        <dbReference type="ARBA" id="ARBA00022490"/>
    </source>
</evidence>
<dbReference type="PANTHER" id="PTHR33059:SF81">
    <property type="entry name" value="FLZ-TYPE DOMAIN-CONTAINING PROTEIN"/>
    <property type="match status" value="1"/>
</dbReference>
<evidence type="ECO:0000256" key="1">
    <source>
        <dbReference type="ARBA" id="ARBA00004496"/>
    </source>
</evidence>
<comment type="caution">
    <text evidence="8">The sequence shown here is derived from an EMBL/GenBank/DDBJ whole genome shotgun (WGS) entry which is preliminary data.</text>
</comment>
<reference evidence="8 9" key="1">
    <citation type="submission" date="2024-01" db="EMBL/GenBank/DDBJ databases">
        <title>Genome assemblies of Stephania.</title>
        <authorList>
            <person name="Yang L."/>
        </authorList>
    </citation>
    <scope>NUCLEOTIDE SEQUENCE [LARGE SCALE GENOMIC DNA]</scope>
    <source>
        <strain evidence="8">YNDBR</strain>
        <tissue evidence="8">Leaf</tissue>
    </source>
</reference>
<feature type="compositionally biased region" description="Low complexity" evidence="6">
    <location>
        <begin position="44"/>
        <end position="56"/>
    </location>
</feature>
<dbReference type="GO" id="GO:0005737">
    <property type="term" value="C:cytoplasm"/>
    <property type="evidence" value="ECO:0007669"/>
    <property type="project" value="UniProtKB-SubCell"/>
</dbReference>
<comment type="subcellular location">
    <subcellularLocation>
        <location evidence="1">Cytoplasm</location>
    </subcellularLocation>
</comment>
<comment type="similarity">
    <text evidence="2">Belongs to the FLZ family.</text>
</comment>
<feature type="domain" description="FLZ-type" evidence="7">
    <location>
        <begin position="96"/>
        <end position="140"/>
    </location>
</feature>
<organism evidence="8 9">
    <name type="scientific">Stephania yunnanensis</name>
    <dbReference type="NCBI Taxonomy" id="152371"/>
    <lineage>
        <taxon>Eukaryota</taxon>
        <taxon>Viridiplantae</taxon>
        <taxon>Streptophyta</taxon>
        <taxon>Embryophyta</taxon>
        <taxon>Tracheophyta</taxon>
        <taxon>Spermatophyta</taxon>
        <taxon>Magnoliopsida</taxon>
        <taxon>Ranunculales</taxon>
        <taxon>Menispermaceae</taxon>
        <taxon>Menispermoideae</taxon>
        <taxon>Cissampelideae</taxon>
        <taxon>Stephania</taxon>
    </lineage>
</organism>
<evidence type="ECO:0000256" key="4">
    <source>
        <dbReference type="ARBA" id="ARBA00022723"/>
    </source>
</evidence>
<protein>
    <recommendedName>
        <fullName evidence="7">FLZ-type domain-containing protein</fullName>
    </recommendedName>
</protein>
<keyword evidence="4" id="KW-0479">Metal-binding</keyword>
<sequence>MSVKRSRIGRSSSLGDRGLVDLLSPIEPLRPRWRKRAAVTRLPANANTTNAARSAAKPSNQKPLQPVVFTLGSPASETLTSEADCFVDSVNERTGAFFEACFLCKRRIGDQDDVFMYSYLRAFCSPECRDEQIARDERQKKACSRS</sequence>
<proteinExistence type="inferred from homology"/>
<evidence type="ECO:0000259" key="7">
    <source>
        <dbReference type="PROSITE" id="PS51795"/>
    </source>
</evidence>
<dbReference type="GO" id="GO:0046872">
    <property type="term" value="F:metal ion binding"/>
    <property type="evidence" value="ECO:0007669"/>
    <property type="project" value="UniProtKB-KW"/>
</dbReference>
<name>A0AAP0E5E5_9MAGN</name>
<dbReference type="InterPro" id="IPR007650">
    <property type="entry name" value="Zf-FLZ_dom"/>
</dbReference>
<dbReference type="Proteomes" id="UP001420932">
    <property type="component" value="Unassembled WGS sequence"/>
</dbReference>
<evidence type="ECO:0000256" key="5">
    <source>
        <dbReference type="PROSITE-ProRule" id="PRU01131"/>
    </source>
</evidence>
<dbReference type="Pfam" id="PF04570">
    <property type="entry name" value="zf-FLZ"/>
    <property type="match status" value="1"/>
</dbReference>
<dbReference type="PANTHER" id="PTHR33059">
    <property type="entry name" value="FCS-LIKE ZINC FINGER 5"/>
    <property type="match status" value="1"/>
</dbReference>
<evidence type="ECO:0000313" key="9">
    <source>
        <dbReference type="Proteomes" id="UP001420932"/>
    </source>
</evidence>
<keyword evidence="3" id="KW-0963">Cytoplasm</keyword>
<dbReference type="PROSITE" id="PS51795">
    <property type="entry name" value="ZF_FLZ"/>
    <property type="match status" value="1"/>
</dbReference>
<keyword evidence="9" id="KW-1185">Reference proteome</keyword>
<accession>A0AAP0E5E5</accession>
<feature type="region of interest" description="Disordered" evidence="6">
    <location>
        <begin position="44"/>
        <end position="66"/>
    </location>
</feature>
<dbReference type="EMBL" id="JBBNAF010000013">
    <property type="protein sequence ID" value="KAK9086921.1"/>
    <property type="molecule type" value="Genomic_DNA"/>
</dbReference>
<evidence type="ECO:0000256" key="6">
    <source>
        <dbReference type="SAM" id="MobiDB-lite"/>
    </source>
</evidence>
<evidence type="ECO:0000256" key="2">
    <source>
        <dbReference type="ARBA" id="ARBA00009374"/>
    </source>
</evidence>
<evidence type="ECO:0000313" key="8">
    <source>
        <dbReference type="EMBL" id="KAK9086921.1"/>
    </source>
</evidence>